<dbReference type="InterPro" id="IPR055259">
    <property type="entry name" value="YkvP/CgeB_Glyco_trans-like"/>
</dbReference>
<sequence length="382" mass="44314">MRILLLGEFSRLHNTLKEGLQALGHEVVLVNNGDGFKNYPADISIRGRFFKSVPGSFIRRIWFRLFKKDLVVYEHGFRFWKHLPQLKDFDVVQFINEKPIQTTPNWEFNLIQTIVAQNANCYLLSCGVDTLNLKHMLAKKERYSIMDPYFENQQTTASEYLFMWEYQTPEHQKIHAFLMEHCKGIIASDLDYVAPLRNHPKFMGLIPNPVNTEKNTFQPNPVHDKVVIFLGINSGNYHTKGIRFFEEALTIVKERWGDRAEIITTTDIPYCEYHTYFEKAHILLDQVFAFDQGYNALEAMAQGKVVFTGAETEFLNQYGLQENEVAINALPDSDYLAQQLGDLIQHPEKIAQISANAQAFIRQHHDYIAVAQQYLQTWNSVN</sequence>
<dbReference type="RefSeq" id="WP_129460995.1">
    <property type="nucleotide sequence ID" value="NZ_SBKN01000002.1"/>
</dbReference>
<dbReference type="Gene3D" id="3.40.50.2000">
    <property type="entry name" value="Glycogen Phosphorylase B"/>
    <property type="match status" value="1"/>
</dbReference>
<protein>
    <submittedName>
        <fullName evidence="2">Glycosyltransferase family 1 protein</fullName>
    </submittedName>
</protein>
<gene>
    <name evidence="2" type="ORF">EQG61_05995</name>
</gene>
<keyword evidence="2" id="KW-0808">Transferase</keyword>
<evidence type="ECO:0000259" key="1">
    <source>
        <dbReference type="Pfam" id="PF13524"/>
    </source>
</evidence>
<dbReference type="EMBL" id="SBKN01000002">
    <property type="protein sequence ID" value="RXR23516.1"/>
    <property type="molecule type" value="Genomic_DNA"/>
</dbReference>
<dbReference type="Pfam" id="PF13524">
    <property type="entry name" value="Glyco_trans_1_2"/>
    <property type="match status" value="1"/>
</dbReference>
<dbReference type="OrthoDB" id="6638088at2"/>
<keyword evidence="3" id="KW-1185">Reference proteome</keyword>
<dbReference type="SUPFAM" id="SSF53756">
    <property type="entry name" value="UDP-Glycosyltransferase/glycogen phosphorylase"/>
    <property type="match status" value="1"/>
</dbReference>
<dbReference type="Proteomes" id="UP000289857">
    <property type="component" value="Unassembled WGS sequence"/>
</dbReference>
<organism evidence="2 3">
    <name type="scientific">Flavobacterium stagni</name>
    <dbReference type="NCBI Taxonomy" id="2506421"/>
    <lineage>
        <taxon>Bacteria</taxon>
        <taxon>Pseudomonadati</taxon>
        <taxon>Bacteroidota</taxon>
        <taxon>Flavobacteriia</taxon>
        <taxon>Flavobacteriales</taxon>
        <taxon>Flavobacteriaceae</taxon>
        <taxon>Flavobacterium</taxon>
    </lineage>
</organism>
<reference evidence="3" key="1">
    <citation type="submission" date="2019-01" db="EMBL/GenBank/DDBJ databases">
        <title>Cytophagaceae bacterium strain CAR-16.</title>
        <authorList>
            <person name="Chen W.-M."/>
        </authorList>
    </citation>
    <scope>NUCLEOTIDE SEQUENCE [LARGE SCALE GENOMIC DNA]</scope>
    <source>
        <strain evidence="3">WWJ-16</strain>
    </source>
</reference>
<comment type="caution">
    <text evidence="2">The sequence shown here is derived from an EMBL/GenBank/DDBJ whole genome shotgun (WGS) entry which is preliminary data.</text>
</comment>
<dbReference type="AlphaFoldDB" id="A0A4Q1KA73"/>
<dbReference type="GO" id="GO:0016740">
    <property type="term" value="F:transferase activity"/>
    <property type="evidence" value="ECO:0007669"/>
    <property type="project" value="UniProtKB-KW"/>
</dbReference>
<evidence type="ECO:0000313" key="2">
    <source>
        <dbReference type="EMBL" id="RXR23516.1"/>
    </source>
</evidence>
<evidence type="ECO:0000313" key="3">
    <source>
        <dbReference type="Proteomes" id="UP000289857"/>
    </source>
</evidence>
<proteinExistence type="predicted"/>
<feature type="domain" description="Spore protein YkvP/CgeB glycosyl transferase-like" evidence="1">
    <location>
        <begin position="249"/>
        <end position="376"/>
    </location>
</feature>
<accession>A0A4Q1KA73</accession>
<name>A0A4Q1KA73_9FLAO</name>